<dbReference type="PANTHER" id="PTHR11106:SF93">
    <property type="entry name" value="ADP-RIBOSE GLYCOHYDROLASE MACROD1"/>
    <property type="match status" value="1"/>
</dbReference>
<evidence type="ECO:0000259" key="1">
    <source>
        <dbReference type="PROSITE" id="PS51154"/>
    </source>
</evidence>
<dbReference type="EMBL" id="JAHKSW010000008">
    <property type="protein sequence ID" value="KAG7329354.1"/>
    <property type="molecule type" value="Genomic_DNA"/>
</dbReference>
<dbReference type="OrthoDB" id="6133115at2759"/>
<dbReference type="CDD" id="cd02908">
    <property type="entry name" value="Macro_OAADPr_deacetylase"/>
    <property type="match status" value="1"/>
</dbReference>
<dbReference type="InterPro" id="IPR043472">
    <property type="entry name" value="Macro_dom-like"/>
</dbReference>
<dbReference type="InterPro" id="IPR002589">
    <property type="entry name" value="Macro_dom"/>
</dbReference>
<dbReference type="Pfam" id="PF01661">
    <property type="entry name" value="Macro"/>
    <property type="match status" value="1"/>
</dbReference>
<dbReference type="PROSITE" id="PS51154">
    <property type="entry name" value="MACRO"/>
    <property type="match status" value="1"/>
</dbReference>
<dbReference type="Gene3D" id="3.40.220.10">
    <property type="entry name" value="Leucine Aminopeptidase, subunit E, domain 1"/>
    <property type="match status" value="1"/>
</dbReference>
<gene>
    <name evidence="2" type="ORF">KOW79_007528</name>
</gene>
<dbReference type="AlphaFoldDB" id="A0A9D3NW78"/>
<protein>
    <recommendedName>
        <fullName evidence="1">Macro domain-containing protein</fullName>
    </recommendedName>
</protein>
<dbReference type="GO" id="GO:0005654">
    <property type="term" value="C:nucleoplasm"/>
    <property type="evidence" value="ECO:0007669"/>
    <property type="project" value="TreeGrafter"/>
</dbReference>
<dbReference type="Proteomes" id="UP000824219">
    <property type="component" value="Linkage Group LG08"/>
</dbReference>
<feature type="domain" description="Macro" evidence="1">
    <location>
        <begin position="161"/>
        <end position="342"/>
    </location>
</feature>
<organism evidence="2 3">
    <name type="scientific">Hemibagrus wyckioides</name>
    <dbReference type="NCBI Taxonomy" id="337641"/>
    <lineage>
        <taxon>Eukaryota</taxon>
        <taxon>Metazoa</taxon>
        <taxon>Chordata</taxon>
        <taxon>Craniata</taxon>
        <taxon>Vertebrata</taxon>
        <taxon>Euteleostomi</taxon>
        <taxon>Actinopterygii</taxon>
        <taxon>Neopterygii</taxon>
        <taxon>Teleostei</taxon>
        <taxon>Ostariophysi</taxon>
        <taxon>Siluriformes</taxon>
        <taxon>Bagridae</taxon>
        <taxon>Hemibagrus</taxon>
    </lineage>
</organism>
<keyword evidence="3" id="KW-1185">Reference proteome</keyword>
<evidence type="ECO:0000313" key="3">
    <source>
        <dbReference type="Proteomes" id="UP000824219"/>
    </source>
</evidence>
<dbReference type="GO" id="GO:0140293">
    <property type="term" value="F:ADP-ribosylglutamate hydrolase activity"/>
    <property type="evidence" value="ECO:0007669"/>
    <property type="project" value="TreeGrafter"/>
</dbReference>
<dbReference type="PANTHER" id="PTHR11106">
    <property type="entry name" value="GANGLIOSIDE INDUCED DIFFERENTIATION ASSOCIATED PROTEIN 2-RELATED"/>
    <property type="match status" value="1"/>
</dbReference>
<dbReference type="SUPFAM" id="SSF52949">
    <property type="entry name" value="Macro domain-like"/>
    <property type="match status" value="1"/>
</dbReference>
<proteinExistence type="predicted"/>
<sequence>MAFQISRLATRVSVSVISRVLEKHQLSRRVKFSLFHPAGNTPPCARRGVNIATRSELFSTSSVTPKWKGVSVSSGVSSRKRSVAVLLGAVGVSAAVLSSSAVCAMAARPPVNLDSDKSDWKEVKKELLSMSVKERREMYRTDYISLDKVPVWKHMDTVSAKPLYKANDELNQKISLFRGDITKLEIDAIANAANKTLLGGGGVDGTIHRGAGPLLRKECSTLGGCETGEAKITGAYGLPAKHVIHTVGPIAHGSVGETERRALRDCYYNCLHTATENQLRTVAFPCISTGVYGYPPEQAVEVALKTVREYLEDNPAQMDRVIFCVFLKSDEDLYKSRLPAYFPEDAVPKSKL</sequence>
<evidence type="ECO:0000313" key="2">
    <source>
        <dbReference type="EMBL" id="KAG7329354.1"/>
    </source>
</evidence>
<name>A0A9D3NW78_9TELE</name>
<dbReference type="SMART" id="SM00506">
    <property type="entry name" value="A1pp"/>
    <property type="match status" value="1"/>
</dbReference>
<dbReference type="GO" id="GO:0042278">
    <property type="term" value="P:purine nucleoside metabolic process"/>
    <property type="evidence" value="ECO:0007669"/>
    <property type="project" value="TreeGrafter"/>
</dbReference>
<reference evidence="2 3" key="1">
    <citation type="submission" date="2021-06" db="EMBL/GenBank/DDBJ databases">
        <title>Chromosome-level genome assembly of the red-tail catfish (Hemibagrus wyckioides).</title>
        <authorList>
            <person name="Shao F."/>
        </authorList>
    </citation>
    <scope>NUCLEOTIDE SEQUENCE [LARGE SCALE GENOMIC DNA]</scope>
    <source>
        <strain evidence="2">EC202008001</strain>
        <tissue evidence="2">Blood</tissue>
    </source>
</reference>
<comment type="caution">
    <text evidence="2">The sequence shown here is derived from an EMBL/GenBank/DDBJ whole genome shotgun (WGS) entry which is preliminary data.</text>
</comment>
<dbReference type="GO" id="GO:0006974">
    <property type="term" value="P:DNA damage response"/>
    <property type="evidence" value="ECO:0007669"/>
    <property type="project" value="TreeGrafter"/>
</dbReference>
<accession>A0A9D3NW78</accession>
<dbReference type="GO" id="GO:0140291">
    <property type="term" value="P:peptidyl-glutamate ADP-deribosylation"/>
    <property type="evidence" value="ECO:0007669"/>
    <property type="project" value="TreeGrafter"/>
</dbReference>